<feature type="region of interest" description="Disordered" evidence="1">
    <location>
        <begin position="1"/>
        <end position="36"/>
    </location>
</feature>
<evidence type="ECO:0000313" key="4">
    <source>
        <dbReference type="Proteomes" id="UP000801492"/>
    </source>
</evidence>
<name>A0A8K0GGF5_IGNLU</name>
<dbReference type="OrthoDB" id="6779578at2759"/>
<evidence type="ECO:0000259" key="2">
    <source>
        <dbReference type="Pfam" id="PF00078"/>
    </source>
</evidence>
<feature type="compositionally biased region" description="Basic residues" evidence="1">
    <location>
        <begin position="23"/>
        <end position="34"/>
    </location>
</feature>
<dbReference type="Proteomes" id="UP000801492">
    <property type="component" value="Unassembled WGS sequence"/>
</dbReference>
<dbReference type="PANTHER" id="PTHR31635">
    <property type="entry name" value="REVERSE TRANSCRIPTASE DOMAIN-CONTAINING PROTEIN-RELATED"/>
    <property type="match status" value="1"/>
</dbReference>
<reference evidence="3" key="1">
    <citation type="submission" date="2019-08" db="EMBL/GenBank/DDBJ databases">
        <title>The genome of the North American firefly Photinus pyralis.</title>
        <authorList>
            <consortium name="Photinus pyralis genome working group"/>
            <person name="Fallon T.R."/>
            <person name="Sander Lower S.E."/>
            <person name="Weng J.-K."/>
        </authorList>
    </citation>
    <scope>NUCLEOTIDE SEQUENCE</scope>
    <source>
        <strain evidence="3">TRF0915ILg1</strain>
        <tissue evidence="3">Whole body</tissue>
    </source>
</reference>
<dbReference type="AlphaFoldDB" id="A0A8K0GGF5"/>
<dbReference type="EMBL" id="VTPC01000947">
    <property type="protein sequence ID" value="KAF2903720.1"/>
    <property type="molecule type" value="Genomic_DNA"/>
</dbReference>
<accession>A0A8K0GGF5</accession>
<dbReference type="Pfam" id="PF00078">
    <property type="entry name" value="RVT_1"/>
    <property type="match status" value="1"/>
</dbReference>
<keyword evidence="4" id="KW-1185">Reference proteome</keyword>
<comment type="caution">
    <text evidence="3">The sequence shown here is derived from an EMBL/GenBank/DDBJ whole genome shotgun (WGS) entry which is preliminary data.</text>
</comment>
<sequence>MPSLRAPFQHCHQPHPRYVTSPQRRHPQGARLRRGPNISNAFNNVFHDALTSTLASCEAGEAFTKIAADMLRDDKTRIRTASGYTDAININNGVKQGCRLSGLLFNIAINPILDTLQARNDDTHKNTITTLERLLSDIHLTLNPDKCKSLSIVSKHITKPTFSVNNRTISSFDNKFDTETFLGKPVGFCPLKSTAGMKEFIKLGTDILQYKLALWQQIDALKTFVYPAYLFAVRTSQFPKTAWKRLDDVFRAELKKTLSLPQEAVNEYIYAPRKQNLVGVPLATELSDVAVIDTAFKLLTSPDAVVSQTANDELMRTVEKRGGAAPASPEAADEYLSGWMEGRFANSRNEQSNIWTTARIASRRQDVEWSFADSRPSLLVGAQTIDLSKRRRVCATLRAAAECKRAEHLKTLKNPTCCNTAWSTRWQCRIDTTPSSTGSRLRPKIKVTESWAKTKRWWQAQGYARTWCWRRTEPASSTSQYPLRTENRHLPKPERLN</sequence>
<evidence type="ECO:0000256" key="1">
    <source>
        <dbReference type="SAM" id="MobiDB-lite"/>
    </source>
</evidence>
<dbReference type="PANTHER" id="PTHR31635:SF196">
    <property type="entry name" value="REVERSE TRANSCRIPTASE DOMAIN-CONTAINING PROTEIN-RELATED"/>
    <property type="match status" value="1"/>
</dbReference>
<proteinExistence type="predicted"/>
<dbReference type="InterPro" id="IPR000477">
    <property type="entry name" value="RT_dom"/>
</dbReference>
<gene>
    <name evidence="3" type="ORF">ILUMI_02455</name>
</gene>
<feature type="domain" description="Reverse transcriptase" evidence="2">
    <location>
        <begin position="38"/>
        <end position="150"/>
    </location>
</feature>
<evidence type="ECO:0000313" key="3">
    <source>
        <dbReference type="EMBL" id="KAF2903720.1"/>
    </source>
</evidence>
<protein>
    <recommendedName>
        <fullName evidence="2">Reverse transcriptase domain-containing protein</fullName>
    </recommendedName>
</protein>
<organism evidence="3 4">
    <name type="scientific">Ignelater luminosus</name>
    <name type="common">Cucubano</name>
    <name type="synonym">Pyrophorus luminosus</name>
    <dbReference type="NCBI Taxonomy" id="2038154"/>
    <lineage>
        <taxon>Eukaryota</taxon>
        <taxon>Metazoa</taxon>
        <taxon>Ecdysozoa</taxon>
        <taxon>Arthropoda</taxon>
        <taxon>Hexapoda</taxon>
        <taxon>Insecta</taxon>
        <taxon>Pterygota</taxon>
        <taxon>Neoptera</taxon>
        <taxon>Endopterygota</taxon>
        <taxon>Coleoptera</taxon>
        <taxon>Polyphaga</taxon>
        <taxon>Elateriformia</taxon>
        <taxon>Elateroidea</taxon>
        <taxon>Elateridae</taxon>
        <taxon>Agrypninae</taxon>
        <taxon>Pyrophorini</taxon>
        <taxon>Ignelater</taxon>
    </lineage>
</organism>